<dbReference type="Pfam" id="PF07833">
    <property type="entry name" value="Cu_amine_oxidN1"/>
    <property type="match status" value="1"/>
</dbReference>
<evidence type="ECO:0000256" key="1">
    <source>
        <dbReference type="SAM" id="Coils"/>
    </source>
</evidence>
<gene>
    <name evidence="4" type="ORF">AWH56_11545</name>
</gene>
<protein>
    <recommendedName>
        <fullName evidence="3">Copper amine oxidase-like N-terminal domain-containing protein</fullName>
    </recommendedName>
</protein>
<proteinExistence type="predicted"/>
<evidence type="ECO:0000313" key="4">
    <source>
        <dbReference type="EMBL" id="OIJ15339.1"/>
    </source>
</evidence>
<evidence type="ECO:0000256" key="2">
    <source>
        <dbReference type="SAM" id="SignalP"/>
    </source>
</evidence>
<dbReference type="InterPro" id="IPR036582">
    <property type="entry name" value="Mao_N_sf"/>
</dbReference>
<dbReference type="AlphaFoldDB" id="A0A1S2LS33"/>
<keyword evidence="2" id="KW-0732">Signal</keyword>
<feature type="coiled-coil region" evidence="1">
    <location>
        <begin position="32"/>
        <end position="59"/>
    </location>
</feature>
<sequence>MKRRMFTFILVFLLLTLQGNTYVYAKDNNSGCNLFMTNLDKLHKNLANLEQAYLDIEEGLRLMETSTGRTSLAYVRGNFLYNSGISSKNSSLRNIDKSLDVISKGYYTCYNYSQYREVIDKVNSSVTHVFAMQKGNFENEISKLVENVISAVIPVDIVNPDYIESMTFPITIAQYLDSYFDSENSISKNYKKNIKSSLIEIPVQFVAYAAIYPLMRERYNHEESQEYAKAASEIFTSDPIMRKIFAYNLAQKLVRDEGIRYLHSITGFNTQESRTLATNTIKSVDVSYRSFQMMNTLASTSDFTTLNDEIQTLLGTDSYEIYQETLTKMTNSDNIKVYVDGKFLKLEEEPFVENSTTLVPFRPIFEALGAEVNWNDKDKSIIAKKDRTIIKMTVGSKFATVNSRTIELNAIPKVVNNTTYVPIRFIGETFGIHVEWEASTKTVFFRSN</sequence>
<reference evidence="4" key="1">
    <citation type="submission" date="2016-10" db="EMBL/GenBank/DDBJ databases">
        <title>Draft genome sequences of four alkaliphilic bacteria belonging to the Anaerobacillus genus.</title>
        <authorList>
            <person name="Bassil N.M."/>
            <person name="Lloyd J.R."/>
        </authorList>
    </citation>
    <scope>NUCLEOTIDE SEQUENCE [LARGE SCALE GENOMIC DNA]</scope>
    <source>
        <strain evidence="4">NB2006</strain>
    </source>
</reference>
<dbReference type="SUPFAM" id="SSF55383">
    <property type="entry name" value="Copper amine oxidase, domain N"/>
    <property type="match status" value="1"/>
</dbReference>
<feature type="domain" description="Copper amine oxidase-like N-terminal" evidence="3">
    <location>
        <begin position="338"/>
        <end position="444"/>
    </location>
</feature>
<dbReference type="InterPro" id="IPR012854">
    <property type="entry name" value="Cu_amine_oxidase-like_N"/>
</dbReference>
<organism evidence="4">
    <name type="scientific">Anaerobacillus isosaccharinicus</name>
    <dbReference type="NCBI Taxonomy" id="1532552"/>
    <lineage>
        <taxon>Bacteria</taxon>
        <taxon>Bacillati</taxon>
        <taxon>Bacillota</taxon>
        <taxon>Bacilli</taxon>
        <taxon>Bacillales</taxon>
        <taxon>Bacillaceae</taxon>
        <taxon>Anaerobacillus</taxon>
    </lineage>
</organism>
<keyword evidence="1" id="KW-0175">Coiled coil</keyword>
<accession>A0A1S2LS33</accession>
<dbReference type="Gene3D" id="3.30.457.10">
    <property type="entry name" value="Copper amine oxidase-like, N-terminal domain"/>
    <property type="match status" value="1"/>
</dbReference>
<dbReference type="EMBL" id="LQXD01000107">
    <property type="protein sequence ID" value="OIJ15339.1"/>
    <property type="molecule type" value="Genomic_DNA"/>
</dbReference>
<evidence type="ECO:0000259" key="3">
    <source>
        <dbReference type="Pfam" id="PF07833"/>
    </source>
</evidence>
<feature type="signal peptide" evidence="2">
    <location>
        <begin position="1"/>
        <end position="25"/>
    </location>
</feature>
<comment type="caution">
    <text evidence="4">The sequence shown here is derived from an EMBL/GenBank/DDBJ whole genome shotgun (WGS) entry which is preliminary data.</text>
</comment>
<dbReference type="OrthoDB" id="2503396at2"/>
<feature type="chain" id="PRO_5010349467" description="Copper amine oxidase-like N-terminal domain-containing protein" evidence="2">
    <location>
        <begin position="26"/>
        <end position="448"/>
    </location>
</feature>
<name>A0A1S2LS33_9BACI</name>